<accession>A0A0F8VXX6</accession>
<protein>
    <submittedName>
        <fullName evidence="7">Uncharacterized protein</fullName>
    </submittedName>
</protein>
<dbReference type="EMBL" id="LAZR01068660">
    <property type="protein sequence ID" value="KKK49218.1"/>
    <property type="molecule type" value="Genomic_DNA"/>
</dbReference>
<dbReference type="GO" id="GO:0005524">
    <property type="term" value="F:ATP binding"/>
    <property type="evidence" value="ECO:0007669"/>
    <property type="project" value="InterPro"/>
</dbReference>
<feature type="domain" description="Ribonucleotide reductase large subunit N-terminal" evidence="5">
    <location>
        <begin position="12"/>
        <end position="78"/>
    </location>
</feature>
<proteinExistence type="predicted"/>
<evidence type="ECO:0000313" key="7">
    <source>
        <dbReference type="EMBL" id="KKK49218.1"/>
    </source>
</evidence>
<dbReference type="PANTHER" id="PTHR43371">
    <property type="entry name" value="VITAMIN B12-DEPENDENT RIBONUCLEOTIDE REDUCTASE"/>
    <property type="match status" value="1"/>
</dbReference>
<keyword evidence="2" id="KW-0846">Cobalamin</keyword>
<dbReference type="Pfam" id="PF02867">
    <property type="entry name" value="Ribonuc_red_lgC"/>
    <property type="match status" value="1"/>
</dbReference>
<reference evidence="7" key="1">
    <citation type="journal article" date="2015" name="Nature">
        <title>Complex archaea that bridge the gap between prokaryotes and eukaryotes.</title>
        <authorList>
            <person name="Spang A."/>
            <person name="Saw J.H."/>
            <person name="Jorgensen S.L."/>
            <person name="Zaremba-Niedzwiedzka K."/>
            <person name="Martijn J."/>
            <person name="Lind A.E."/>
            <person name="van Eijk R."/>
            <person name="Schleper C."/>
            <person name="Guy L."/>
            <person name="Ettema T.J."/>
        </authorList>
    </citation>
    <scope>NUCLEOTIDE SEQUENCE</scope>
</reference>
<keyword evidence="4" id="KW-0170">Cobalt</keyword>
<dbReference type="InterPro" id="IPR050862">
    <property type="entry name" value="RdRp_reductase_class-2"/>
</dbReference>
<evidence type="ECO:0000256" key="4">
    <source>
        <dbReference type="ARBA" id="ARBA00023285"/>
    </source>
</evidence>
<name>A0A0F8VXX6_9ZZZZ</name>
<evidence type="ECO:0000259" key="6">
    <source>
        <dbReference type="Pfam" id="PF02867"/>
    </source>
</evidence>
<dbReference type="PANTHER" id="PTHR43371:SF1">
    <property type="entry name" value="RIBONUCLEOSIDE-DIPHOSPHATE REDUCTASE"/>
    <property type="match status" value="1"/>
</dbReference>
<comment type="cofactor">
    <cofactor evidence="1">
        <name>adenosylcob(III)alamin</name>
        <dbReference type="ChEBI" id="CHEBI:18408"/>
    </cofactor>
</comment>
<dbReference type="GO" id="GO:0009263">
    <property type="term" value="P:deoxyribonucleotide biosynthetic process"/>
    <property type="evidence" value="ECO:0007669"/>
    <property type="project" value="InterPro"/>
</dbReference>
<dbReference type="GO" id="GO:0031419">
    <property type="term" value="F:cobalamin binding"/>
    <property type="evidence" value="ECO:0007669"/>
    <property type="project" value="UniProtKB-KW"/>
</dbReference>
<dbReference type="AlphaFoldDB" id="A0A0F8VXX6"/>
<organism evidence="7">
    <name type="scientific">marine sediment metagenome</name>
    <dbReference type="NCBI Taxonomy" id="412755"/>
    <lineage>
        <taxon>unclassified sequences</taxon>
        <taxon>metagenomes</taxon>
        <taxon>ecological metagenomes</taxon>
    </lineage>
</organism>
<gene>
    <name evidence="7" type="ORF">LCGC14_3137260</name>
</gene>
<evidence type="ECO:0000259" key="5">
    <source>
        <dbReference type="Pfam" id="PF00317"/>
    </source>
</evidence>
<evidence type="ECO:0000256" key="1">
    <source>
        <dbReference type="ARBA" id="ARBA00001922"/>
    </source>
</evidence>
<dbReference type="InterPro" id="IPR013509">
    <property type="entry name" value="RNR_lsu_N"/>
</dbReference>
<dbReference type="Gene3D" id="3.20.70.20">
    <property type="match status" value="1"/>
</dbReference>
<dbReference type="InterPro" id="IPR000788">
    <property type="entry name" value="RNR_lg_C"/>
</dbReference>
<dbReference type="Pfam" id="PF00317">
    <property type="entry name" value="Ribonuc_red_lgN"/>
    <property type="match status" value="1"/>
</dbReference>
<dbReference type="SUPFAM" id="SSF51998">
    <property type="entry name" value="PFL-like glycyl radical enzymes"/>
    <property type="match status" value="1"/>
</dbReference>
<evidence type="ECO:0000256" key="2">
    <source>
        <dbReference type="ARBA" id="ARBA00022628"/>
    </source>
</evidence>
<comment type="caution">
    <text evidence="7">The sequence shown here is derived from an EMBL/GenBank/DDBJ whole genome shotgun (WGS) entry which is preliminary data.</text>
</comment>
<sequence length="204" mass="22760">MDELFKEVRPLDSIAKNIINKRYLRDGETSWRDVVNRVVNYVGKFLVTNDADLTRKAILNRYFIPNSPCLVNAGSENGGLIACFVLDFDDSIESIYKTKLNFALVAKKGGGCGTNLSKLRPENSMVNGSTHGYAGGPINFFDTICYDMNVLTQGGFRAMAMMGVMDIYHPDIIKFITAKTEEGKMTTTNISVLVDDNFMRKVEN</sequence>
<feature type="non-terminal residue" evidence="7">
    <location>
        <position position="204"/>
    </location>
</feature>
<dbReference type="GO" id="GO:0004748">
    <property type="term" value="F:ribonucleoside-diphosphate reductase activity, thioredoxin disulfide as acceptor"/>
    <property type="evidence" value="ECO:0007669"/>
    <property type="project" value="InterPro"/>
</dbReference>
<keyword evidence="3" id="KW-0560">Oxidoreductase</keyword>
<evidence type="ECO:0000256" key="3">
    <source>
        <dbReference type="ARBA" id="ARBA00023002"/>
    </source>
</evidence>
<feature type="domain" description="Ribonucleotide reductase large subunit C-terminal" evidence="6">
    <location>
        <begin position="82"/>
        <end position="204"/>
    </location>
</feature>